<dbReference type="PROSITE" id="PS50011">
    <property type="entry name" value="PROTEIN_KINASE_DOM"/>
    <property type="match status" value="1"/>
</dbReference>
<dbReference type="PROSITE" id="PS00107">
    <property type="entry name" value="PROTEIN_KINASE_ATP"/>
    <property type="match status" value="1"/>
</dbReference>
<dbReference type="InterPro" id="IPR011009">
    <property type="entry name" value="Kinase-like_dom_sf"/>
</dbReference>
<keyword evidence="5 6" id="KW-0067">ATP-binding</keyword>
<dbReference type="PANTHER" id="PTHR24342:SF14">
    <property type="entry name" value="DEATH-ASSOCIATED PROTEIN KINASE DAPK-1"/>
    <property type="match status" value="1"/>
</dbReference>
<evidence type="ECO:0000256" key="3">
    <source>
        <dbReference type="ARBA" id="ARBA00022741"/>
    </source>
</evidence>
<gene>
    <name evidence="10 11 12" type="primary">LOC100210263</name>
</gene>
<dbReference type="Proteomes" id="UP001652625">
    <property type="component" value="Chromosome 13"/>
</dbReference>
<keyword evidence="2" id="KW-0808">Transferase</keyword>
<feature type="compositionally biased region" description="Polar residues" evidence="7">
    <location>
        <begin position="495"/>
        <end position="530"/>
    </location>
</feature>
<evidence type="ECO:0000256" key="5">
    <source>
        <dbReference type="ARBA" id="ARBA00022840"/>
    </source>
</evidence>
<dbReference type="InterPro" id="IPR008271">
    <property type="entry name" value="Ser/Thr_kinase_AS"/>
</dbReference>
<evidence type="ECO:0000256" key="1">
    <source>
        <dbReference type="ARBA" id="ARBA00022527"/>
    </source>
</evidence>
<evidence type="ECO:0000256" key="4">
    <source>
        <dbReference type="ARBA" id="ARBA00022777"/>
    </source>
</evidence>
<proteinExistence type="predicted"/>
<protein>
    <submittedName>
        <fullName evidence="10 11">Death-associated protein kinase 2 isoform X2</fullName>
    </submittedName>
</protein>
<dbReference type="Gene3D" id="3.30.200.20">
    <property type="entry name" value="Phosphorylase Kinase, domain 1"/>
    <property type="match status" value="1"/>
</dbReference>
<evidence type="ECO:0000313" key="10">
    <source>
        <dbReference type="RefSeq" id="XP_065672656.1"/>
    </source>
</evidence>
<dbReference type="Pfam" id="PF00069">
    <property type="entry name" value="Pkinase"/>
    <property type="match status" value="1"/>
</dbReference>
<evidence type="ECO:0000259" key="8">
    <source>
        <dbReference type="PROSITE" id="PS50011"/>
    </source>
</evidence>
<feature type="compositionally biased region" description="Basic and acidic residues" evidence="7">
    <location>
        <begin position="594"/>
        <end position="607"/>
    </location>
</feature>
<dbReference type="GeneID" id="100210263"/>
<evidence type="ECO:0000313" key="11">
    <source>
        <dbReference type="RefSeq" id="XP_065672657.1"/>
    </source>
</evidence>
<feature type="binding site" evidence="6">
    <location>
        <position position="45"/>
    </location>
    <ligand>
        <name>ATP</name>
        <dbReference type="ChEBI" id="CHEBI:30616"/>
    </ligand>
</feature>
<feature type="domain" description="Protein kinase" evidence="8">
    <location>
        <begin position="16"/>
        <end position="276"/>
    </location>
</feature>
<dbReference type="Gene3D" id="1.10.510.10">
    <property type="entry name" value="Transferase(Phosphotransferase) domain 1"/>
    <property type="match status" value="1"/>
</dbReference>
<evidence type="ECO:0000313" key="12">
    <source>
        <dbReference type="RefSeq" id="XP_065672658.1"/>
    </source>
</evidence>
<keyword evidence="4 10" id="KW-0418">Kinase</keyword>
<feature type="region of interest" description="Disordered" evidence="7">
    <location>
        <begin position="483"/>
        <end position="530"/>
    </location>
</feature>
<dbReference type="PANTHER" id="PTHR24342">
    <property type="entry name" value="SERINE/THREONINE-PROTEIN KINASE 17"/>
    <property type="match status" value="1"/>
</dbReference>
<dbReference type="RefSeq" id="XP_065672658.1">
    <property type="nucleotide sequence ID" value="XM_065816586.1"/>
</dbReference>
<dbReference type="PROSITE" id="PS00108">
    <property type="entry name" value="PROTEIN_KINASE_ST"/>
    <property type="match status" value="1"/>
</dbReference>
<dbReference type="GO" id="GO:0016301">
    <property type="term" value="F:kinase activity"/>
    <property type="evidence" value="ECO:0007669"/>
    <property type="project" value="UniProtKB-KW"/>
</dbReference>
<dbReference type="InterPro" id="IPR000719">
    <property type="entry name" value="Prot_kinase_dom"/>
</dbReference>
<dbReference type="RefSeq" id="XP_065672657.1">
    <property type="nucleotide sequence ID" value="XM_065816585.1"/>
</dbReference>
<organism evidence="9 10">
    <name type="scientific">Hydra vulgaris</name>
    <name type="common">Hydra</name>
    <name type="synonym">Hydra attenuata</name>
    <dbReference type="NCBI Taxonomy" id="6087"/>
    <lineage>
        <taxon>Eukaryota</taxon>
        <taxon>Metazoa</taxon>
        <taxon>Cnidaria</taxon>
        <taxon>Hydrozoa</taxon>
        <taxon>Hydroidolina</taxon>
        <taxon>Anthoathecata</taxon>
        <taxon>Aplanulata</taxon>
        <taxon>Hydridae</taxon>
        <taxon>Hydra</taxon>
    </lineage>
</organism>
<dbReference type="InterPro" id="IPR017441">
    <property type="entry name" value="Protein_kinase_ATP_BS"/>
</dbReference>
<accession>A0ABM4DE32</accession>
<keyword evidence="1" id="KW-0723">Serine/threonine-protein kinase</keyword>
<keyword evidence="9" id="KW-1185">Reference proteome</keyword>
<name>A0ABM4DE32_HYDVU</name>
<reference evidence="10 11" key="1">
    <citation type="submission" date="2025-05" db="UniProtKB">
        <authorList>
            <consortium name="RefSeq"/>
        </authorList>
    </citation>
    <scope>IDENTIFICATION</scope>
</reference>
<keyword evidence="3 6" id="KW-0547">Nucleotide-binding</keyword>
<evidence type="ECO:0000256" key="6">
    <source>
        <dbReference type="PROSITE-ProRule" id="PRU10141"/>
    </source>
</evidence>
<evidence type="ECO:0000313" key="9">
    <source>
        <dbReference type="Proteomes" id="UP001652625"/>
    </source>
</evidence>
<feature type="region of interest" description="Disordered" evidence="7">
    <location>
        <begin position="589"/>
        <end position="613"/>
    </location>
</feature>
<evidence type="ECO:0000256" key="7">
    <source>
        <dbReference type="SAM" id="MobiDB-lite"/>
    </source>
</evidence>
<dbReference type="SUPFAM" id="SSF56112">
    <property type="entry name" value="Protein kinase-like (PK-like)"/>
    <property type="match status" value="1"/>
</dbReference>
<dbReference type="SMART" id="SM00220">
    <property type="entry name" value="S_TKc"/>
    <property type="match status" value="1"/>
</dbReference>
<evidence type="ECO:0000256" key="2">
    <source>
        <dbReference type="ARBA" id="ARBA00022679"/>
    </source>
</evidence>
<dbReference type="RefSeq" id="XP_065672656.1">
    <property type="nucleotide sequence ID" value="XM_065816584.1"/>
</dbReference>
<sequence length="666" mass="76633">MSATVQCRNEKFEDFYDVMQELGRGQFAVVKKCISKENNQEVAAKFIKVKRSKASKNGLSKELIEREAGILFSVDHSKIIKLYDLFDIGTEIILVLELLSGGELFDKICECEFLKEVDACFYMKQVLEAVYHIHSLNIVHLDIKPENIVLQSKNRNEIKLVDFGLAQRLTPGKDLKEMMGTPEFVAPEIVSYETIGCYTDMWAIGVLAFILLSGCSPFLGENNQETYEAIVKVDYDFEDESFEQISCHAKDFISGLLVKQPADRLTAEECLNHDWLVYMSAPRARTESVFITTAKLKRYLAKRRWQQSFQKLNAINRFSKFMKKIPDEEKISEEISCEPQENLSIIKNMNDQTNLGDKPKLDYQENLSSIHQTKKSFENFSKLNSNLLNGTSTYSMLLTQPSMEETTGNSEKILYDEINKDENQNFQQKLIPTLPVYDDADKQENNRKISLAKRKYSRETQVRYTELRKEEEFVLIASEVVEEEESEDEVDNKSTELSNSLVDNNSNIISATDQNNETQNLPEDQDQSYNNEKYDTFETNRKSSFRKKAVFVDHKNLINNQLSERKDRSTSFTESKKMDIIEDCEVEEAEDNLENDKKDKKGDENKTHEKKTRKHVICAKTIGMEHLIDIILMDDPKETPVIKQSPIAPILASIPNGIKAYKETSV</sequence>